<dbReference type="KEGG" id="csaz:Cs308_0613"/>
<proteinExistence type="predicted"/>
<dbReference type="STRING" id="1806891.Cs308_0613"/>
<dbReference type="EMBL" id="CP014639">
    <property type="protein sequence ID" value="ANH78783.1"/>
    <property type="molecule type" value="Genomic_DNA"/>
</dbReference>
<protein>
    <recommendedName>
        <fullName evidence="4">Calcium binding EF-hand protein</fullName>
    </recommendedName>
</protein>
<evidence type="ECO:0000313" key="3">
    <source>
        <dbReference type="Proteomes" id="UP000078162"/>
    </source>
</evidence>
<accession>A0A1A9HXF5</accession>
<dbReference type="AlphaFoldDB" id="A0A1A9HXF5"/>
<evidence type="ECO:0008006" key="4">
    <source>
        <dbReference type="Google" id="ProtNLM"/>
    </source>
</evidence>
<sequence>MTRPRHNFEQALENLEKLKKISFGSSNDVYLDLDNPAYLKIHRDARPILEMKEALKNVEEYLYTMSFSSKNQADKVLRESDFLIAGVQNVFSFLENHESNLYYSLAEEYSQVNKAYSKVLTNLHQKTFVYSKEEEQKEFDGLEEPEHFLNNLVEVKKDRSYELFYMLDEENKRFYSDTLAQIICKQNKLHETVHEGDPLTKTLLWNSNEIKNTASFLIFNNDMSLRLFYQHALSQLDIEAVLKVHNAVMALFFSRYEANVVYTNPKKNNLLYFNDFLLFLRETWQVLNNRAYTTSQEQKQAELLALALSVGIFENRLVFEEVAHYLYFHIHTKLCLDEEKKPLSSGQYITDTYDELHRLFAQYPNGPVFKAIDRILESESRVFDPMILGILPSLEGTLKRGEQTIDIIRSPSPVSQSSILYANCNEEFLGFLHGKAGRGEISLILNIQNRISRKEKARSRLLEEVIEQKEDTSFAYIVSFPEPEELLNNIETIHGDIETFATFFSVLKEEFHKPLTTSSFFLSKGLKEAIYSFLEDSLHVLKDVFFAKKKILFKNDKFLLLHLISYLLVFKCIEIINPSTLMVISKDGLDYASVFVAGFAFFSRDNPWDEHSLKLLLTKILAPTLVARDRLIFASHIEIFSKFLNCLKKNRHNLSTIKAFFNHDIESWKFVGYLNEFIEASYKHNL</sequence>
<dbReference type="OrthoDB" id="18776at2"/>
<dbReference type="RefSeq" id="WP_066482391.1">
    <property type="nucleotide sequence ID" value="NZ_CP014639.1"/>
</dbReference>
<name>A0A1A9HXF5_9CHLA</name>
<evidence type="ECO:0000256" key="1">
    <source>
        <dbReference type="SAM" id="Coils"/>
    </source>
</evidence>
<dbReference type="Proteomes" id="UP000078162">
    <property type="component" value="Chromosome"/>
</dbReference>
<evidence type="ECO:0000313" key="2">
    <source>
        <dbReference type="EMBL" id="ANH78783.1"/>
    </source>
</evidence>
<feature type="coiled-coil region" evidence="1">
    <location>
        <begin position="444"/>
        <end position="471"/>
    </location>
</feature>
<gene>
    <name evidence="2" type="ORF">Cs308_0613</name>
</gene>
<keyword evidence="3" id="KW-1185">Reference proteome</keyword>
<dbReference type="PATRIC" id="fig|1806891.3.peg.604"/>
<organism evidence="2 3">
    <name type="scientific">Candidatus Chlamydia sanziniae</name>
    <dbReference type="NCBI Taxonomy" id="1806891"/>
    <lineage>
        <taxon>Bacteria</taxon>
        <taxon>Pseudomonadati</taxon>
        <taxon>Chlamydiota</taxon>
        <taxon>Chlamydiia</taxon>
        <taxon>Chlamydiales</taxon>
        <taxon>Chlamydiaceae</taxon>
        <taxon>Chlamydia/Chlamydophila group</taxon>
        <taxon>Chlamydia</taxon>
    </lineage>
</organism>
<reference evidence="2 3" key="1">
    <citation type="submission" date="2016-03" db="EMBL/GenBank/DDBJ databases">
        <title>Culture-independent genomics supports pathogen discovery for uncultivable bacteria within the genus Chlamydia.</title>
        <authorList>
            <person name="Taylor-Brown A."/>
            <person name="Bachmann N.L."/>
            <person name="Borel N."/>
            <person name="Polkinghorne A."/>
        </authorList>
    </citation>
    <scope>NUCLEOTIDE SEQUENCE [LARGE SCALE GENOMIC DNA]</scope>
    <source>
        <strain evidence="2 3">2742-308</strain>
    </source>
</reference>
<keyword evidence="1" id="KW-0175">Coiled coil</keyword>